<name>A0A733VFG9_SALET</name>
<comment type="caution">
    <text evidence="1">The sequence shown here is derived from an EMBL/GenBank/DDBJ whole genome shotgun (WGS) entry which is preliminary data.</text>
</comment>
<organism evidence="1">
    <name type="scientific">Salmonella enterica subsp. enterica serovar Javiana</name>
    <dbReference type="NCBI Taxonomy" id="363569"/>
    <lineage>
        <taxon>Bacteria</taxon>
        <taxon>Pseudomonadati</taxon>
        <taxon>Pseudomonadota</taxon>
        <taxon>Gammaproteobacteria</taxon>
        <taxon>Enterobacterales</taxon>
        <taxon>Enterobacteriaceae</taxon>
        <taxon>Salmonella</taxon>
    </lineage>
</organism>
<proteinExistence type="predicted"/>
<accession>A0A733VFG9</accession>
<sequence>MTKYIDYVKIATEWRNENMNRSPSNMYWKIGVVLIWNGQVYCWKDKLRDAKHERPGVVAVDCYGHVFRAVGGNDYDGAAAWVVYEPGKQDIAH</sequence>
<evidence type="ECO:0000313" key="1">
    <source>
        <dbReference type="EMBL" id="HAE6052912.1"/>
    </source>
</evidence>
<gene>
    <name evidence="1" type="ORF">G4I76_004783</name>
</gene>
<dbReference type="AlphaFoldDB" id="A0A733VFG9"/>
<reference evidence="1" key="2">
    <citation type="submission" date="2018-07" db="EMBL/GenBank/DDBJ databases">
        <authorList>
            <consortium name="NCBI Pathogen Detection Project"/>
        </authorList>
    </citation>
    <scope>NUCLEOTIDE SEQUENCE</scope>
    <source>
        <strain evidence="1">12-2229</strain>
    </source>
</reference>
<protein>
    <recommendedName>
        <fullName evidence="2">Antirestriction protein ArdR</fullName>
    </recommendedName>
</protein>
<dbReference type="EMBL" id="DAASLT010000021">
    <property type="protein sequence ID" value="HAE6052912.1"/>
    <property type="molecule type" value="Genomic_DNA"/>
</dbReference>
<evidence type="ECO:0008006" key="2">
    <source>
        <dbReference type="Google" id="ProtNLM"/>
    </source>
</evidence>
<reference evidence="1" key="1">
    <citation type="journal article" date="2018" name="Genome Biol.">
        <title>SKESA: strategic k-mer extension for scrupulous assemblies.</title>
        <authorList>
            <person name="Souvorov A."/>
            <person name="Agarwala R."/>
            <person name="Lipman D.J."/>
        </authorList>
    </citation>
    <scope>NUCLEOTIDE SEQUENCE</scope>
    <source>
        <strain evidence="1">12-2229</strain>
    </source>
</reference>